<feature type="compositionally biased region" description="Acidic residues" evidence="1">
    <location>
        <begin position="218"/>
        <end position="235"/>
    </location>
</feature>
<keyword evidence="3" id="KW-1185">Reference proteome</keyword>
<accession>A0AAN8N618</accession>
<feature type="region of interest" description="Disordered" evidence="1">
    <location>
        <begin position="1"/>
        <end position="122"/>
    </location>
</feature>
<evidence type="ECO:0000313" key="3">
    <source>
        <dbReference type="Proteomes" id="UP001307849"/>
    </source>
</evidence>
<dbReference type="EMBL" id="JAVHJM010000005">
    <property type="protein sequence ID" value="KAK6514077.1"/>
    <property type="molecule type" value="Genomic_DNA"/>
</dbReference>
<name>A0AAN8N618_9PEZI</name>
<feature type="region of interest" description="Disordered" evidence="1">
    <location>
        <begin position="130"/>
        <end position="149"/>
    </location>
</feature>
<feature type="region of interest" description="Disordered" evidence="1">
    <location>
        <begin position="299"/>
        <end position="320"/>
    </location>
</feature>
<proteinExistence type="predicted"/>
<dbReference type="AlphaFoldDB" id="A0AAN8N618"/>
<feature type="compositionally biased region" description="Polar residues" evidence="1">
    <location>
        <begin position="25"/>
        <end position="48"/>
    </location>
</feature>
<feature type="region of interest" description="Disordered" evidence="1">
    <location>
        <begin position="156"/>
        <end position="180"/>
    </location>
</feature>
<sequence length="835" mass="95634">MPPKNPPPRERPRVRVPTPDIRSKSPISGSNSMKRSYKLQTSVSTPSLKVQEDKAARSLSSPSKSHKRTNSRQDSRAKGPIIYRPPSSLAGSRSRSQSPAASRVRTPNIHQQRSAATSDRRARQTTLYLNITTAPPQTRSPLGTINANNLPQMKNAHREADRDQQEPIQPRQMEHMDLPSNSFRKLDFERVDENQRSSLSPQLFDPPDLSSSPPPMLDLEDEDLEDDDLEDDDSWDESSFLQQAKNILIGRKDDGDDAPVFWTPEDADIPLAASNSLDANTSLRANPIEAELANLERLSYEKEGPKTRPGTPPKVKTPDHLYNEPAPKTIPFLTDNDALKHYETINFNSDPQWHHVVQLHEVYKTRCVKFESVKQEDWDLWFAPSTSDQPIMLKQQWKNCSPTDIRILRDIHCAFYLALRNVLSVVSDIVSEGHISTASGWLEVCVSPVTFLSEMRAALQWDEEIINRFRVEYGLDLLHFVDTQYELKSRTNLGRPDVDLTNDQNGHGYFLTCKRTRAGQYKLQLSPPQIWTQWSIKQGDNGVECIVKPTAWHPHFLFSITAVTPRFSVGQGFEWLEWDNKQFCFSGIVPDDYQPHMDPSGNLCVRLDITMNFTQYFIGKMPEGPHLLYLNEGVTARSYGILPVKPAAPPAATPTIYSPNPLQLVWGSHKLGFDKRHSEFILGKAREYESEIYQGRAGEDAKYFATHGLFPWDPKEPQIQSWGRVSWCDFLEQRKARAEYLKKDPRGRMEVIEDIRRGPRLGPLDPGYKTYSEEVDEDLEEMRRVFENLNHEAHAIIWLHTLYRETVQDRLEDESWDMEKAGLRNRQTLGLHLRS</sequence>
<gene>
    <name evidence="2" type="ORF">TWF506_008503</name>
</gene>
<protein>
    <submittedName>
        <fullName evidence="2">Uncharacterized protein</fullName>
    </submittedName>
</protein>
<feature type="compositionally biased region" description="Low complexity" evidence="1">
    <location>
        <begin position="84"/>
        <end position="103"/>
    </location>
</feature>
<dbReference type="Proteomes" id="UP001307849">
    <property type="component" value="Unassembled WGS sequence"/>
</dbReference>
<organism evidence="2 3">
    <name type="scientific">Arthrobotrys conoides</name>
    <dbReference type="NCBI Taxonomy" id="74498"/>
    <lineage>
        <taxon>Eukaryota</taxon>
        <taxon>Fungi</taxon>
        <taxon>Dikarya</taxon>
        <taxon>Ascomycota</taxon>
        <taxon>Pezizomycotina</taxon>
        <taxon>Orbiliomycetes</taxon>
        <taxon>Orbiliales</taxon>
        <taxon>Orbiliaceae</taxon>
        <taxon>Arthrobotrys</taxon>
    </lineage>
</organism>
<feature type="compositionally biased region" description="Polar residues" evidence="1">
    <location>
        <begin position="108"/>
        <end position="117"/>
    </location>
</feature>
<feature type="compositionally biased region" description="Low complexity" evidence="1">
    <location>
        <begin position="197"/>
        <end position="211"/>
    </location>
</feature>
<comment type="caution">
    <text evidence="2">The sequence shown here is derived from an EMBL/GenBank/DDBJ whole genome shotgun (WGS) entry which is preliminary data.</text>
</comment>
<reference evidence="2 3" key="1">
    <citation type="submission" date="2019-10" db="EMBL/GenBank/DDBJ databases">
        <authorList>
            <person name="Palmer J.M."/>
        </authorList>
    </citation>
    <scope>NUCLEOTIDE SEQUENCE [LARGE SCALE GENOMIC DNA]</scope>
    <source>
        <strain evidence="2 3">TWF506</strain>
    </source>
</reference>
<evidence type="ECO:0000256" key="1">
    <source>
        <dbReference type="SAM" id="MobiDB-lite"/>
    </source>
</evidence>
<feature type="compositionally biased region" description="Basic and acidic residues" evidence="1">
    <location>
        <begin position="156"/>
        <end position="165"/>
    </location>
</feature>
<evidence type="ECO:0000313" key="2">
    <source>
        <dbReference type="EMBL" id="KAK6514077.1"/>
    </source>
</evidence>
<feature type="region of interest" description="Disordered" evidence="1">
    <location>
        <begin position="192"/>
        <end position="235"/>
    </location>
</feature>